<gene>
    <name evidence="8" type="ORF">ECRASSUSDP1_LOCUS28160</name>
</gene>
<keyword evidence="2 4" id="KW-0863">Zinc-finger</keyword>
<dbReference type="SMART" id="SM00504">
    <property type="entry name" value="Ubox"/>
    <property type="match status" value="1"/>
</dbReference>
<accession>A0AAD1Y8L6</accession>
<name>A0AAD1Y8L6_EUPCR</name>
<keyword evidence="3 4" id="KW-0862">Zinc</keyword>
<proteinExistence type="predicted"/>
<dbReference type="AlphaFoldDB" id="A0AAD1Y8L6"/>
<keyword evidence="1 4" id="KW-0479">Metal-binding</keyword>
<organism evidence="8 9">
    <name type="scientific">Euplotes crassus</name>
    <dbReference type="NCBI Taxonomy" id="5936"/>
    <lineage>
        <taxon>Eukaryota</taxon>
        <taxon>Sar</taxon>
        <taxon>Alveolata</taxon>
        <taxon>Ciliophora</taxon>
        <taxon>Intramacronucleata</taxon>
        <taxon>Spirotrichea</taxon>
        <taxon>Hypotrichia</taxon>
        <taxon>Euplotida</taxon>
        <taxon>Euplotidae</taxon>
        <taxon>Moneuplotes</taxon>
    </lineage>
</organism>
<dbReference type="InterPro" id="IPR003613">
    <property type="entry name" value="Ubox_domain"/>
</dbReference>
<reference evidence="8" key="1">
    <citation type="submission" date="2023-07" db="EMBL/GenBank/DDBJ databases">
        <authorList>
            <consortium name="AG Swart"/>
            <person name="Singh M."/>
            <person name="Singh A."/>
            <person name="Seah K."/>
            <person name="Emmerich C."/>
        </authorList>
    </citation>
    <scope>NUCLEOTIDE SEQUENCE</scope>
    <source>
        <strain evidence="8">DP1</strain>
    </source>
</reference>
<comment type="caution">
    <text evidence="8">The sequence shown here is derived from an EMBL/GenBank/DDBJ whole genome shotgun (WGS) entry which is preliminary data.</text>
</comment>
<dbReference type="SUPFAM" id="SSF57850">
    <property type="entry name" value="RING/U-box"/>
    <property type="match status" value="1"/>
</dbReference>
<feature type="domain" description="C3H1-type" evidence="7">
    <location>
        <begin position="42"/>
        <end position="70"/>
    </location>
</feature>
<evidence type="ECO:0000256" key="2">
    <source>
        <dbReference type="ARBA" id="ARBA00022771"/>
    </source>
</evidence>
<evidence type="ECO:0000259" key="7">
    <source>
        <dbReference type="PROSITE" id="PS50103"/>
    </source>
</evidence>
<dbReference type="Gene3D" id="3.30.40.10">
    <property type="entry name" value="Zinc/RING finger domain, C3HC4 (zinc finger)"/>
    <property type="match status" value="1"/>
</dbReference>
<dbReference type="GO" id="GO:0004842">
    <property type="term" value="F:ubiquitin-protein transferase activity"/>
    <property type="evidence" value="ECO:0007669"/>
    <property type="project" value="InterPro"/>
</dbReference>
<dbReference type="InterPro" id="IPR013083">
    <property type="entry name" value="Znf_RING/FYVE/PHD"/>
</dbReference>
<evidence type="ECO:0000313" key="9">
    <source>
        <dbReference type="Proteomes" id="UP001295684"/>
    </source>
</evidence>
<dbReference type="Proteomes" id="UP001295684">
    <property type="component" value="Unassembled WGS sequence"/>
</dbReference>
<dbReference type="Pfam" id="PF04564">
    <property type="entry name" value="U-box"/>
    <property type="match status" value="1"/>
</dbReference>
<feature type="region of interest" description="Disordered" evidence="6">
    <location>
        <begin position="128"/>
        <end position="147"/>
    </location>
</feature>
<sequence>MESYWSEDSYEGGYYSKNYKYQKKPYQKTQTFVPSYGSEISLYKTKMCRFIVQYGNCTQNNNCIHAHSKHELRRDPRQPIPVWVKGIYEKMQRNKNRNYAKFDTKTTAHHEKRNFIFEEGDEEAHKPKFVGSNIPLNRAPARSGTQYDTHSVGIPVITGTPIQQTDNIEEAYKKLKIENLDLQATIAKVQRDNEVLEQKLQESSKKCVNYESVIEKYKGVAESIGSELEQAKKGQMSKENQTIQELRKMVKELQQENSQLTDKNKELLNRVHNEDRSGDAYYEIAMHAIKQLEEMTRSYLTKKLMNHPVLTPSLTIVDKKDVFNILDHEPSHPYNRIQKVQKAKIFPPIMKAVQLRAELKRMIEEQESYDEGTKESGFNTYSKNSEELLEKISQLESRLTDRNQEIKGCNFHKRELDNQLHSCKMTISKLRNELEFTKKNYYQLKEDASNAYTEEDVADYKRQITQLHETIRKYKKENTDYNDQVTALQRNLVKLRAADAEIANKNQEISGLKKAQEEQSKLITESEQKVTSLEAELQKLTQEKQGIEQDLGVKINSLKQDVARRNKIILNQKKQIDSLADSEALKHQNEALQQRHVQLCDSIEAMLECKETNEPMKIPCFTPSGNTVEKEVMQKWILNGQKDPWNGKPCKDIIKNLLATELNILLDQYKVMTQS</sequence>
<dbReference type="SUPFAM" id="SSF90229">
    <property type="entry name" value="CCCH zinc finger"/>
    <property type="match status" value="1"/>
</dbReference>
<evidence type="ECO:0000256" key="6">
    <source>
        <dbReference type="SAM" id="MobiDB-lite"/>
    </source>
</evidence>
<dbReference type="GO" id="GO:0008270">
    <property type="term" value="F:zinc ion binding"/>
    <property type="evidence" value="ECO:0007669"/>
    <property type="project" value="UniProtKB-KW"/>
</dbReference>
<dbReference type="CDD" id="cd16453">
    <property type="entry name" value="RING-Ubox"/>
    <property type="match status" value="1"/>
</dbReference>
<dbReference type="Gene3D" id="1.10.287.1490">
    <property type="match status" value="1"/>
</dbReference>
<evidence type="ECO:0000256" key="5">
    <source>
        <dbReference type="SAM" id="Coils"/>
    </source>
</evidence>
<feature type="coiled-coil region" evidence="5">
    <location>
        <begin position="378"/>
        <end position="550"/>
    </location>
</feature>
<dbReference type="PROSITE" id="PS50103">
    <property type="entry name" value="ZF_C3H1"/>
    <property type="match status" value="1"/>
</dbReference>
<evidence type="ECO:0000313" key="8">
    <source>
        <dbReference type="EMBL" id="CAI2386538.1"/>
    </source>
</evidence>
<keyword evidence="5" id="KW-0175">Coiled coil</keyword>
<protein>
    <recommendedName>
        <fullName evidence="7">C3H1-type domain-containing protein</fullName>
    </recommendedName>
</protein>
<feature type="zinc finger region" description="C3H1-type" evidence="4">
    <location>
        <begin position="42"/>
        <end position="70"/>
    </location>
</feature>
<dbReference type="EMBL" id="CAMPGE010029056">
    <property type="protein sequence ID" value="CAI2386538.1"/>
    <property type="molecule type" value="Genomic_DNA"/>
</dbReference>
<keyword evidence="9" id="KW-1185">Reference proteome</keyword>
<feature type="coiled-coil region" evidence="5">
    <location>
        <begin position="165"/>
        <end position="270"/>
    </location>
</feature>
<dbReference type="Gene3D" id="4.10.1000.10">
    <property type="entry name" value="Zinc finger, CCCH-type"/>
    <property type="match status" value="1"/>
</dbReference>
<dbReference type="GO" id="GO:0016567">
    <property type="term" value="P:protein ubiquitination"/>
    <property type="evidence" value="ECO:0007669"/>
    <property type="project" value="InterPro"/>
</dbReference>
<dbReference type="InterPro" id="IPR000571">
    <property type="entry name" value="Znf_CCCH"/>
</dbReference>
<evidence type="ECO:0000256" key="1">
    <source>
        <dbReference type="ARBA" id="ARBA00022723"/>
    </source>
</evidence>
<evidence type="ECO:0000256" key="3">
    <source>
        <dbReference type="ARBA" id="ARBA00022833"/>
    </source>
</evidence>
<evidence type="ECO:0000256" key="4">
    <source>
        <dbReference type="PROSITE-ProRule" id="PRU00723"/>
    </source>
</evidence>
<dbReference type="InterPro" id="IPR036855">
    <property type="entry name" value="Znf_CCCH_sf"/>
</dbReference>